<accession>A0A7D4T9L6</accession>
<dbReference type="InterPro" id="IPR036265">
    <property type="entry name" value="HIT-like_sf"/>
</dbReference>
<protein>
    <recommendedName>
        <fullName evidence="3">Diadenosine tetraphosphate (Ap4A) hydrolase</fullName>
    </recommendedName>
</protein>
<dbReference type="Proteomes" id="UP000504724">
    <property type="component" value="Chromosome"/>
</dbReference>
<dbReference type="EMBL" id="CP054020">
    <property type="protein sequence ID" value="QKI88646.1"/>
    <property type="molecule type" value="Genomic_DNA"/>
</dbReference>
<proteinExistence type="predicted"/>
<sequence length="136" mass="15900">MNLDQIVDDHSPENLENLFQAKYIAERPFYSILVKETTIPWILFVPKGRLDDNEVLSNLYPQLHKLVAALQEHGYGHYNIAKIGNKNKWLHLHLVFRSEDDEAWPDPIWCHEPLTANPQQAETLGKQIQHFLHNNI</sequence>
<reference evidence="1 2" key="1">
    <citation type="submission" date="2020-05" db="EMBL/GenBank/DDBJ databases">
        <title>Thiomicrorhabdus sediminis sp.nov. and Thiomicrorhabdus xiamenensis sp.nov., novel sulfur-oxidizing bacteria isolated from coastal sediment.</title>
        <authorList>
            <person name="Liu X."/>
        </authorList>
    </citation>
    <scope>NUCLEOTIDE SEQUENCE [LARGE SCALE GENOMIC DNA]</scope>
    <source>
        <strain evidence="1 2">G2</strain>
    </source>
</reference>
<gene>
    <name evidence="1" type="ORF">HQN79_03185</name>
</gene>
<dbReference type="KEGG" id="txa:HQN79_03185"/>
<evidence type="ECO:0008006" key="3">
    <source>
        <dbReference type="Google" id="ProtNLM"/>
    </source>
</evidence>
<keyword evidence="2" id="KW-1185">Reference proteome</keyword>
<dbReference type="SUPFAM" id="SSF54197">
    <property type="entry name" value="HIT-like"/>
    <property type="match status" value="1"/>
</dbReference>
<evidence type="ECO:0000313" key="1">
    <source>
        <dbReference type="EMBL" id="QKI88646.1"/>
    </source>
</evidence>
<organism evidence="1 2">
    <name type="scientific">Thiomicrorhabdus xiamenensis</name>
    <dbReference type="NCBI Taxonomy" id="2739063"/>
    <lineage>
        <taxon>Bacteria</taxon>
        <taxon>Pseudomonadati</taxon>
        <taxon>Pseudomonadota</taxon>
        <taxon>Gammaproteobacteria</taxon>
        <taxon>Thiotrichales</taxon>
        <taxon>Piscirickettsiaceae</taxon>
        <taxon>Thiomicrorhabdus</taxon>
    </lineage>
</organism>
<dbReference type="AlphaFoldDB" id="A0A7D4T9L6"/>
<dbReference type="RefSeq" id="WP_173284258.1">
    <property type="nucleotide sequence ID" value="NZ_CP054020.1"/>
</dbReference>
<name>A0A7D4T9L6_9GAMM</name>
<dbReference type="Gene3D" id="3.30.428.10">
    <property type="entry name" value="HIT-like"/>
    <property type="match status" value="1"/>
</dbReference>
<evidence type="ECO:0000313" key="2">
    <source>
        <dbReference type="Proteomes" id="UP000504724"/>
    </source>
</evidence>